<evidence type="ECO:0000256" key="1">
    <source>
        <dbReference type="SAM" id="Phobius"/>
    </source>
</evidence>
<sequence length="219" mass="24903">MEQDKLMQENLKQKQVMQATDAAKDPVKARRSGRWKLFAVLMVCAAPLILSYLTYYVIKPTGRTNYGALIDPRTRPIPAMASTTLDGRPETLEQYAGKWIMLKVGGGECLEACQKQLFAMRQWRLMQGKNMDRVERVWLVTDTQPLDTMTIRQYDGMHLLRAPKETVDKWLPADKGTQPSDHIYLIDPLGNLMMRFPMNPDPGKVHKDIAKLLKASAIG</sequence>
<dbReference type="Gene3D" id="3.40.30.10">
    <property type="entry name" value="Glutaredoxin"/>
    <property type="match status" value="1"/>
</dbReference>
<evidence type="ECO:0000313" key="2">
    <source>
        <dbReference type="EMBL" id="BDT57690.1"/>
    </source>
</evidence>
<evidence type="ECO:0000313" key="3">
    <source>
        <dbReference type="Proteomes" id="UP001163336"/>
    </source>
</evidence>
<keyword evidence="1" id="KW-0472">Membrane</keyword>
<dbReference type="Proteomes" id="UP001163336">
    <property type="component" value="Chromosome"/>
</dbReference>
<feature type="transmembrane region" description="Helical" evidence="1">
    <location>
        <begin position="37"/>
        <end position="58"/>
    </location>
</feature>
<keyword evidence="1" id="KW-0812">Transmembrane</keyword>
<keyword evidence="1" id="KW-1133">Transmembrane helix</keyword>
<keyword evidence="3" id="KW-1185">Reference proteome</keyword>
<reference evidence="2" key="1">
    <citation type="submission" date="2022-11" db="EMBL/GenBank/DDBJ databases">
        <title>Isolation and characterization of PLA-degrading bacterium Massilia sp. from Antarctic soil.</title>
        <authorList>
            <person name="Sato K."/>
            <person name="Gomez-Fuentes C."/>
            <person name="Ahmad S.A."/>
            <person name="Zulkharnain A."/>
        </authorList>
    </citation>
    <scope>NUCLEOTIDE SEQUENCE</scope>
    <source>
        <strain evidence="2">N-3</strain>
    </source>
</reference>
<organism evidence="2 3">
    <name type="scientific">Massilia varians</name>
    <dbReference type="NCBI Taxonomy" id="457921"/>
    <lineage>
        <taxon>Bacteria</taxon>
        <taxon>Pseudomonadati</taxon>
        <taxon>Pseudomonadota</taxon>
        <taxon>Betaproteobacteria</taxon>
        <taxon>Burkholderiales</taxon>
        <taxon>Oxalobacteraceae</taxon>
        <taxon>Telluria group</taxon>
        <taxon>Massilia</taxon>
    </lineage>
</organism>
<dbReference type="SUPFAM" id="SSF52833">
    <property type="entry name" value="Thioredoxin-like"/>
    <property type="match status" value="1"/>
</dbReference>
<protein>
    <submittedName>
        <fullName evidence="2">Cytochrome c oxidase subunit I</fullName>
    </submittedName>
</protein>
<dbReference type="EMBL" id="AP026966">
    <property type="protein sequence ID" value="BDT57690.1"/>
    <property type="molecule type" value="Genomic_DNA"/>
</dbReference>
<proteinExistence type="predicted"/>
<name>A0ABM8C3D5_9BURK</name>
<accession>A0ABM8C3D5</accession>
<gene>
    <name evidence="2" type="ORF">MasN3_11840</name>
</gene>
<dbReference type="InterPro" id="IPR036249">
    <property type="entry name" value="Thioredoxin-like_sf"/>
</dbReference>